<name>A0A0F8XIH0_9ZZZZ</name>
<accession>A0A0F8XIH0</accession>
<proteinExistence type="predicted"/>
<sequence>MRNKKSPACLAATGRNNRTTDETTETTEGSIPQSPHIGKLDRRPYQERSERRAALRLIGQRIVFYGPTTYRLGRVSLGLRNDVSFFDLDTATLMSLGRAMKEVLE</sequence>
<reference evidence="2" key="1">
    <citation type="journal article" date="2015" name="Nature">
        <title>Complex archaea that bridge the gap between prokaryotes and eukaryotes.</title>
        <authorList>
            <person name="Spang A."/>
            <person name="Saw J.H."/>
            <person name="Jorgensen S.L."/>
            <person name="Zaremba-Niedzwiedzka K."/>
            <person name="Martijn J."/>
            <person name="Lind A.E."/>
            <person name="van Eijk R."/>
            <person name="Schleper C."/>
            <person name="Guy L."/>
            <person name="Ettema T.J."/>
        </authorList>
    </citation>
    <scope>NUCLEOTIDE SEQUENCE</scope>
</reference>
<feature type="compositionally biased region" description="Basic and acidic residues" evidence="1">
    <location>
        <begin position="38"/>
        <end position="47"/>
    </location>
</feature>
<dbReference type="AlphaFoldDB" id="A0A0F8XIH0"/>
<evidence type="ECO:0000256" key="1">
    <source>
        <dbReference type="SAM" id="MobiDB-lite"/>
    </source>
</evidence>
<evidence type="ECO:0000313" key="2">
    <source>
        <dbReference type="EMBL" id="KKK68713.1"/>
    </source>
</evidence>
<dbReference type="EMBL" id="LAZR01059001">
    <property type="protein sequence ID" value="KKK68713.1"/>
    <property type="molecule type" value="Genomic_DNA"/>
</dbReference>
<organism evidence="2">
    <name type="scientific">marine sediment metagenome</name>
    <dbReference type="NCBI Taxonomy" id="412755"/>
    <lineage>
        <taxon>unclassified sequences</taxon>
        <taxon>metagenomes</taxon>
        <taxon>ecological metagenomes</taxon>
    </lineage>
</organism>
<feature type="region of interest" description="Disordered" evidence="1">
    <location>
        <begin position="1"/>
        <end position="47"/>
    </location>
</feature>
<comment type="caution">
    <text evidence="2">The sequence shown here is derived from an EMBL/GenBank/DDBJ whole genome shotgun (WGS) entry which is preliminary data.</text>
</comment>
<gene>
    <name evidence="2" type="ORF">LCGC14_2941280</name>
</gene>
<protein>
    <submittedName>
        <fullName evidence="2">Uncharacterized protein</fullName>
    </submittedName>
</protein>